<dbReference type="STRING" id="109895.A0A507DR64"/>
<dbReference type="PROSITE" id="PS50145">
    <property type="entry name" value="ZF_TRAF"/>
    <property type="match status" value="2"/>
</dbReference>
<accession>A0A507DR64</accession>
<comment type="caution">
    <text evidence="8">The sequence shown here is derived from an EMBL/GenBank/DDBJ whole genome shotgun (WGS) entry which is preliminary data.</text>
</comment>
<name>A0A507DR64_9FUNG</name>
<dbReference type="SUPFAM" id="SSF49599">
    <property type="entry name" value="TRAF domain-like"/>
    <property type="match status" value="2"/>
</dbReference>
<evidence type="ECO:0000313" key="9">
    <source>
        <dbReference type="Proteomes" id="UP000318582"/>
    </source>
</evidence>
<dbReference type="PANTHER" id="PTHR10131">
    <property type="entry name" value="TNF RECEPTOR ASSOCIATED FACTOR"/>
    <property type="match status" value="1"/>
</dbReference>
<feature type="domain" description="TRAF-type" evidence="7">
    <location>
        <begin position="27"/>
        <end position="81"/>
    </location>
</feature>
<evidence type="ECO:0000256" key="4">
    <source>
        <dbReference type="PROSITE-ProRule" id="PRU00207"/>
    </source>
</evidence>
<feature type="domain" description="TRAF-type" evidence="7">
    <location>
        <begin position="82"/>
        <end position="127"/>
    </location>
</feature>
<keyword evidence="5" id="KW-0175">Coiled coil</keyword>
<feature type="zinc finger region" description="TRAF-type" evidence="4">
    <location>
        <begin position="27"/>
        <end position="81"/>
    </location>
</feature>
<dbReference type="Pfam" id="PF02176">
    <property type="entry name" value="zf-TRAF"/>
    <property type="match status" value="1"/>
</dbReference>
<feature type="compositionally biased region" description="Low complexity" evidence="6">
    <location>
        <begin position="300"/>
        <end position="310"/>
    </location>
</feature>
<keyword evidence="2 4" id="KW-0863">Zinc-finger</keyword>
<organism evidence="8 9">
    <name type="scientific">Powellomyces hirtus</name>
    <dbReference type="NCBI Taxonomy" id="109895"/>
    <lineage>
        <taxon>Eukaryota</taxon>
        <taxon>Fungi</taxon>
        <taxon>Fungi incertae sedis</taxon>
        <taxon>Chytridiomycota</taxon>
        <taxon>Chytridiomycota incertae sedis</taxon>
        <taxon>Chytridiomycetes</taxon>
        <taxon>Spizellomycetales</taxon>
        <taxon>Powellomycetaceae</taxon>
        <taxon>Powellomyces</taxon>
    </lineage>
</organism>
<reference evidence="8 9" key="1">
    <citation type="journal article" date="2019" name="Sci. Rep.">
        <title>Comparative genomics of chytrid fungi reveal insights into the obligate biotrophic and pathogenic lifestyle of Synchytrium endobioticum.</title>
        <authorList>
            <person name="van de Vossenberg B.T.L.H."/>
            <person name="Warris S."/>
            <person name="Nguyen H.D.T."/>
            <person name="van Gent-Pelzer M.P.E."/>
            <person name="Joly D.L."/>
            <person name="van de Geest H.C."/>
            <person name="Bonants P.J.M."/>
            <person name="Smith D.S."/>
            <person name="Levesque C.A."/>
            <person name="van der Lee T.A.J."/>
        </authorList>
    </citation>
    <scope>NUCLEOTIDE SEQUENCE [LARGE SCALE GENOMIC DNA]</scope>
    <source>
        <strain evidence="8 9">CBS 809.83</strain>
    </source>
</reference>
<dbReference type="InterPro" id="IPR001293">
    <property type="entry name" value="Znf_TRAF"/>
</dbReference>
<evidence type="ECO:0000256" key="6">
    <source>
        <dbReference type="SAM" id="MobiDB-lite"/>
    </source>
</evidence>
<evidence type="ECO:0000313" key="8">
    <source>
        <dbReference type="EMBL" id="TPX53941.1"/>
    </source>
</evidence>
<proteinExistence type="predicted"/>
<dbReference type="AlphaFoldDB" id="A0A507DR64"/>
<dbReference type="InterPro" id="IPR013083">
    <property type="entry name" value="Znf_RING/FYVE/PHD"/>
</dbReference>
<evidence type="ECO:0000256" key="5">
    <source>
        <dbReference type="SAM" id="Coils"/>
    </source>
</evidence>
<feature type="zinc finger region" description="TRAF-type" evidence="4">
    <location>
        <begin position="82"/>
        <end position="127"/>
    </location>
</feature>
<evidence type="ECO:0000256" key="3">
    <source>
        <dbReference type="ARBA" id="ARBA00022833"/>
    </source>
</evidence>
<sequence length="332" mass="35975">MVDELTVACAHKAEGCTWTGLRHTLGAHVDCHCLYEPVVCSLPGCVETVPRGRLECHVRECGHGLSACEVCETSVKNKDIEAHASECPGSTTLCPDCHDAILRATVSEHSTTCPETAVSCTHLRYGCPWEGKRRDYQAKHKAVCPFEAIKGFFVLNDQRMEAVAQENRDLRNQLAVLSAEIAALRECPPLPLEPVFVPPIVEETADRIGQLLVDTDHLRSELTHLNAGFLALEMRQDMALLSETARLREEMYSVRALCQAVQSQLLSFALDRRKESSSAPSTTTSVLSSAFNALAGGTTSSAPADSANPSSKKDTTGKPGVIRADSNSTTKL</sequence>
<evidence type="ECO:0000259" key="7">
    <source>
        <dbReference type="PROSITE" id="PS50145"/>
    </source>
</evidence>
<keyword evidence="3 4" id="KW-0862">Zinc</keyword>
<dbReference type="Proteomes" id="UP000318582">
    <property type="component" value="Unassembled WGS sequence"/>
</dbReference>
<keyword evidence="1 4" id="KW-0479">Metal-binding</keyword>
<dbReference type="PANTHER" id="PTHR10131:SF94">
    <property type="entry name" value="TNF RECEPTOR-ASSOCIATED FACTOR 4"/>
    <property type="match status" value="1"/>
</dbReference>
<evidence type="ECO:0000256" key="2">
    <source>
        <dbReference type="ARBA" id="ARBA00022771"/>
    </source>
</evidence>
<dbReference type="Gene3D" id="3.30.40.10">
    <property type="entry name" value="Zinc/RING finger domain, C3HC4 (zinc finger)"/>
    <property type="match status" value="2"/>
</dbReference>
<gene>
    <name evidence="8" type="ORF">PhCBS80983_g06106</name>
</gene>
<feature type="region of interest" description="Disordered" evidence="6">
    <location>
        <begin position="298"/>
        <end position="332"/>
    </location>
</feature>
<dbReference type="EMBL" id="QEAQ01000180">
    <property type="protein sequence ID" value="TPX53941.1"/>
    <property type="molecule type" value="Genomic_DNA"/>
</dbReference>
<evidence type="ECO:0000256" key="1">
    <source>
        <dbReference type="ARBA" id="ARBA00022723"/>
    </source>
</evidence>
<feature type="coiled-coil region" evidence="5">
    <location>
        <begin position="160"/>
        <end position="187"/>
    </location>
</feature>
<keyword evidence="9" id="KW-1185">Reference proteome</keyword>
<dbReference type="GO" id="GO:0008270">
    <property type="term" value="F:zinc ion binding"/>
    <property type="evidence" value="ECO:0007669"/>
    <property type="project" value="UniProtKB-KW"/>
</dbReference>
<protein>
    <recommendedName>
        <fullName evidence="7">TRAF-type domain-containing protein</fullName>
    </recommendedName>
</protein>